<proteinExistence type="predicted"/>
<evidence type="ECO:0000313" key="2">
    <source>
        <dbReference type="EMBL" id="KAK9079894.1"/>
    </source>
</evidence>
<comment type="caution">
    <text evidence="2">The sequence shown here is derived from an EMBL/GenBank/DDBJ whole genome shotgun (WGS) entry which is preliminary data.</text>
</comment>
<feature type="compositionally biased region" description="Basic and acidic residues" evidence="1">
    <location>
        <begin position="9"/>
        <end position="24"/>
    </location>
</feature>
<dbReference type="EMBL" id="JBCNJP010000003">
    <property type="protein sequence ID" value="KAK9079894.1"/>
    <property type="molecule type" value="Genomic_DNA"/>
</dbReference>
<keyword evidence="3" id="KW-1185">Reference proteome</keyword>
<feature type="region of interest" description="Disordered" evidence="1">
    <location>
        <begin position="1"/>
        <end position="24"/>
    </location>
</feature>
<dbReference type="AlphaFoldDB" id="A0AAP0DRW4"/>
<evidence type="ECO:0000256" key="1">
    <source>
        <dbReference type="SAM" id="MobiDB-lite"/>
    </source>
</evidence>
<dbReference type="Proteomes" id="UP001408789">
    <property type="component" value="Unassembled WGS sequence"/>
</dbReference>
<organism evidence="2 3">
    <name type="scientific">Deinandra increscens subsp. villosa</name>
    <dbReference type="NCBI Taxonomy" id="3103831"/>
    <lineage>
        <taxon>Eukaryota</taxon>
        <taxon>Viridiplantae</taxon>
        <taxon>Streptophyta</taxon>
        <taxon>Embryophyta</taxon>
        <taxon>Tracheophyta</taxon>
        <taxon>Spermatophyta</taxon>
        <taxon>Magnoliopsida</taxon>
        <taxon>eudicotyledons</taxon>
        <taxon>Gunneridae</taxon>
        <taxon>Pentapetalae</taxon>
        <taxon>asterids</taxon>
        <taxon>campanulids</taxon>
        <taxon>Asterales</taxon>
        <taxon>Asteraceae</taxon>
        <taxon>Asteroideae</taxon>
        <taxon>Heliantheae alliance</taxon>
        <taxon>Madieae</taxon>
        <taxon>Madiinae</taxon>
        <taxon>Deinandra</taxon>
    </lineage>
</organism>
<accession>A0AAP0DRW4</accession>
<name>A0AAP0DRW4_9ASTR</name>
<gene>
    <name evidence="2" type="ORF">SSX86_001567</name>
</gene>
<evidence type="ECO:0000313" key="3">
    <source>
        <dbReference type="Proteomes" id="UP001408789"/>
    </source>
</evidence>
<reference evidence="2 3" key="1">
    <citation type="submission" date="2024-04" db="EMBL/GenBank/DDBJ databases">
        <title>The reference genome of an endangered Asteraceae, Deinandra increscens subsp. villosa, native to the Central Coast of California.</title>
        <authorList>
            <person name="Guilliams M."/>
            <person name="Hasenstab-Lehman K."/>
            <person name="Meyer R."/>
            <person name="Mcevoy S."/>
        </authorList>
    </citation>
    <scope>NUCLEOTIDE SEQUENCE [LARGE SCALE GENOMIC DNA]</scope>
    <source>
        <tissue evidence="2">Leaf</tissue>
    </source>
</reference>
<protein>
    <submittedName>
        <fullName evidence="2">Uncharacterized protein</fullName>
    </submittedName>
</protein>
<sequence length="173" mass="19932">MDDTMNSVEDLRSDDRTSNSVERSKGTEEFMLTVDEFAELEATVQQFLDEEVPICTLDIDALNSRSEGEKVKKTSGLKRKFSEIEQTQPSSSYSYITKELLILVTNPTNLQQLVSGKETLINKSAYRVYFLCLIFLNRKKDEWFYQLVQAESLSEIGELLNQLQQYMATIMDQ</sequence>